<feature type="domain" description="Zinc finger DksA/TraR C4-type" evidence="4">
    <location>
        <begin position="102"/>
        <end position="137"/>
    </location>
</feature>
<keyword evidence="2" id="KW-0863">Zinc-finger</keyword>
<keyword evidence="3" id="KW-0862">Zinc</keyword>
<dbReference type="InterPro" id="IPR048489">
    <property type="entry name" value="DksA_N"/>
</dbReference>
<dbReference type="SUPFAM" id="SSF57716">
    <property type="entry name" value="Glucocorticoid receptor-like (DNA-binding domain)"/>
    <property type="match status" value="1"/>
</dbReference>
<dbReference type="Pfam" id="PF01258">
    <property type="entry name" value="zf-dskA_traR"/>
    <property type="match status" value="1"/>
</dbReference>
<dbReference type="AlphaFoldDB" id="A0A382DZ94"/>
<feature type="domain" description="DnaK suppressor protein DksA N-terminal" evidence="5">
    <location>
        <begin position="29"/>
        <end position="99"/>
    </location>
</feature>
<name>A0A382DZ94_9ZZZZ</name>
<dbReference type="EMBL" id="UINC01041576">
    <property type="protein sequence ID" value="SVB43041.1"/>
    <property type="molecule type" value="Genomic_DNA"/>
</dbReference>
<accession>A0A382DZ94</accession>
<dbReference type="SUPFAM" id="SSF109635">
    <property type="entry name" value="DnaK suppressor protein DksA, alpha-hairpin domain"/>
    <property type="match status" value="1"/>
</dbReference>
<proteinExistence type="predicted"/>
<dbReference type="PROSITE" id="PS51128">
    <property type="entry name" value="ZF_DKSA_2"/>
    <property type="match status" value="1"/>
</dbReference>
<evidence type="ECO:0000259" key="4">
    <source>
        <dbReference type="Pfam" id="PF01258"/>
    </source>
</evidence>
<protein>
    <submittedName>
        <fullName evidence="6">Uncharacterized protein</fullName>
    </submittedName>
</protein>
<evidence type="ECO:0000259" key="5">
    <source>
        <dbReference type="Pfam" id="PF21157"/>
    </source>
</evidence>
<evidence type="ECO:0000256" key="3">
    <source>
        <dbReference type="ARBA" id="ARBA00022833"/>
    </source>
</evidence>
<dbReference type="Pfam" id="PF21157">
    <property type="entry name" value="DksA_N"/>
    <property type="match status" value="1"/>
</dbReference>
<keyword evidence="1" id="KW-0479">Metal-binding</keyword>
<gene>
    <name evidence="6" type="ORF">METZ01_LOCUS195895</name>
</gene>
<organism evidence="6">
    <name type="scientific">marine metagenome</name>
    <dbReference type="NCBI Taxonomy" id="408172"/>
    <lineage>
        <taxon>unclassified sequences</taxon>
        <taxon>metagenomes</taxon>
        <taxon>ecological metagenomes</taxon>
    </lineage>
</organism>
<dbReference type="GO" id="GO:0008270">
    <property type="term" value="F:zinc ion binding"/>
    <property type="evidence" value="ECO:0007669"/>
    <property type="project" value="UniProtKB-KW"/>
</dbReference>
<dbReference type="InterPro" id="IPR000962">
    <property type="entry name" value="Znf_DskA_TraR"/>
</dbReference>
<evidence type="ECO:0000256" key="2">
    <source>
        <dbReference type="ARBA" id="ARBA00022771"/>
    </source>
</evidence>
<dbReference type="Gene3D" id="1.20.120.910">
    <property type="entry name" value="DksA, coiled-coil domain"/>
    <property type="match status" value="1"/>
</dbReference>
<reference evidence="6" key="1">
    <citation type="submission" date="2018-05" db="EMBL/GenBank/DDBJ databases">
        <authorList>
            <person name="Lanie J.A."/>
            <person name="Ng W.-L."/>
            <person name="Kazmierczak K.M."/>
            <person name="Andrzejewski T.M."/>
            <person name="Davidsen T.M."/>
            <person name="Wayne K.J."/>
            <person name="Tettelin H."/>
            <person name="Glass J.I."/>
            <person name="Rusch D."/>
            <person name="Podicherti R."/>
            <person name="Tsui H.-C.T."/>
            <person name="Winkler M.E."/>
        </authorList>
    </citation>
    <scope>NUCLEOTIDE SEQUENCE</scope>
</reference>
<sequence>MVKVSKTIVKISNKYEPKLTEKYMCEKHKTYFKKKLSDWKIEIVRTNNETLYNGSLDDNSASADIVDQASSYTDKNVEMKAINRQIKLISKIDLALTRIKDGTYGFCAETGEPIGLKRLIARPVAELCIAAQEKHEKEEKVYADN</sequence>
<dbReference type="PANTHER" id="PTHR33823">
    <property type="entry name" value="RNA POLYMERASE-BINDING TRANSCRIPTION FACTOR DKSA-RELATED"/>
    <property type="match status" value="1"/>
</dbReference>
<evidence type="ECO:0000313" key="6">
    <source>
        <dbReference type="EMBL" id="SVB43041.1"/>
    </source>
</evidence>
<evidence type="ECO:0000256" key="1">
    <source>
        <dbReference type="ARBA" id="ARBA00022723"/>
    </source>
</evidence>
<dbReference type="InterPro" id="IPR037187">
    <property type="entry name" value="DnaK_N"/>
</dbReference>
<dbReference type="PANTHER" id="PTHR33823:SF2">
    <property type="entry name" value="RNA POLYMERASE-BINDING TRANSCRIPTION FACTOR DKSA"/>
    <property type="match status" value="1"/>
</dbReference>